<reference evidence="10" key="1">
    <citation type="submission" date="2015-05" db="EMBL/GenBank/DDBJ databases">
        <authorList>
            <person name="Fogelqvist Johan"/>
        </authorList>
    </citation>
    <scope>NUCLEOTIDE SEQUENCE [LARGE SCALE GENOMIC DNA]</scope>
</reference>
<keyword evidence="6" id="KW-0469">Meiosis</keyword>
<gene>
    <name evidence="9" type="ORF">BN1723_018762</name>
</gene>
<proteinExistence type="inferred from homology"/>
<protein>
    <recommendedName>
        <fullName evidence="3">Topoisomerase 1-associated factor 1</fullName>
    </recommendedName>
</protein>
<dbReference type="InterPro" id="IPR006906">
    <property type="entry name" value="Timeless_N"/>
</dbReference>
<evidence type="ECO:0000256" key="2">
    <source>
        <dbReference type="ARBA" id="ARBA00008174"/>
    </source>
</evidence>
<dbReference type="GO" id="GO:0043111">
    <property type="term" value="P:replication fork arrest"/>
    <property type="evidence" value="ECO:0007669"/>
    <property type="project" value="TreeGrafter"/>
</dbReference>
<accession>A0A0G4N118</accession>
<evidence type="ECO:0000256" key="5">
    <source>
        <dbReference type="ARBA" id="ARBA00023242"/>
    </source>
</evidence>
<sequence>MVLLTIASNMGEDFRTEDVTIMEIIYHLVKRVDVKKLFMSEQQVNKAKADELSVMMGKENAMLKAQNRKGPTRHNRFGTVIWVKRADGKMTAVSGQEALVDVASRRKKMDETKKFRPPRKA</sequence>
<evidence type="ECO:0000256" key="7">
    <source>
        <dbReference type="ARBA" id="ARBA00023306"/>
    </source>
</evidence>
<dbReference type="Pfam" id="PF04821">
    <property type="entry name" value="TIMELESS"/>
    <property type="match status" value="1"/>
</dbReference>
<feature type="domain" description="Timeless N-terminal" evidence="8">
    <location>
        <begin position="2"/>
        <end position="83"/>
    </location>
</feature>
<keyword evidence="4" id="KW-0236">DNA replication inhibitor</keyword>
<evidence type="ECO:0000259" key="8">
    <source>
        <dbReference type="Pfam" id="PF04821"/>
    </source>
</evidence>
<dbReference type="Proteomes" id="UP000045706">
    <property type="component" value="Unassembled WGS sequence"/>
</dbReference>
<dbReference type="GO" id="GO:0000076">
    <property type="term" value="P:DNA replication checkpoint signaling"/>
    <property type="evidence" value="ECO:0007669"/>
    <property type="project" value="TreeGrafter"/>
</dbReference>
<dbReference type="AlphaFoldDB" id="A0A0G4N118"/>
<dbReference type="PANTHER" id="PTHR22940">
    <property type="entry name" value="TIMEOUT/TIMELESS-2"/>
    <property type="match status" value="1"/>
</dbReference>
<dbReference type="EMBL" id="CVQI01031999">
    <property type="protein sequence ID" value="CRK40261.1"/>
    <property type="molecule type" value="Genomic_DNA"/>
</dbReference>
<dbReference type="PANTHER" id="PTHR22940:SF4">
    <property type="entry name" value="PROTEIN TIMELESS HOMOLOG"/>
    <property type="match status" value="1"/>
</dbReference>
<dbReference type="InterPro" id="IPR044998">
    <property type="entry name" value="Timeless"/>
</dbReference>
<evidence type="ECO:0000313" key="9">
    <source>
        <dbReference type="EMBL" id="CRK40261.1"/>
    </source>
</evidence>
<feature type="non-terminal residue" evidence="9">
    <location>
        <position position="121"/>
    </location>
</feature>
<dbReference type="GO" id="GO:0051321">
    <property type="term" value="P:meiotic cell cycle"/>
    <property type="evidence" value="ECO:0007669"/>
    <property type="project" value="UniProtKB-KW"/>
</dbReference>
<name>A0A0G4N118_VERLO</name>
<evidence type="ECO:0000256" key="1">
    <source>
        <dbReference type="ARBA" id="ARBA00004123"/>
    </source>
</evidence>
<evidence type="ECO:0000256" key="4">
    <source>
        <dbReference type="ARBA" id="ARBA00022880"/>
    </source>
</evidence>
<dbReference type="GO" id="GO:0003677">
    <property type="term" value="F:DNA binding"/>
    <property type="evidence" value="ECO:0007669"/>
    <property type="project" value="TreeGrafter"/>
</dbReference>
<evidence type="ECO:0000256" key="3">
    <source>
        <dbReference type="ARBA" id="ARBA00021529"/>
    </source>
</evidence>
<evidence type="ECO:0000256" key="6">
    <source>
        <dbReference type="ARBA" id="ARBA00023254"/>
    </source>
</evidence>
<keyword evidence="5" id="KW-0539">Nucleus</keyword>
<keyword evidence="7" id="KW-0131">Cell cycle</keyword>
<comment type="similarity">
    <text evidence="2">Belongs to the timeless family.</text>
</comment>
<organism evidence="9 10">
    <name type="scientific">Verticillium longisporum</name>
    <name type="common">Verticillium dahliae var. longisporum</name>
    <dbReference type="NCBI Taxonomy" id="100787"/>
    <lineage>
        <taxon>Eukaryota</taxon>
        <taxon>Fungi</taxon>
        <taxon>Dikarya</taxon>
        <taxon>Ascomycota</taxon>
        <taxon>Pezizomycotina</taxon>
        <taxon>Sordariomycetes</taxon>
        <taxon>Hypocreomycetidae</taxon>
        <taxon>Glomerellales</taxon>
        <taxon>Plectosphaerellaceae</taxon>
        <taxon>Verticillium</taxon>
    </lineage>
</organism>
<dbReference type="GO" id="GO:0006281">
    <property type="term" value="P:DNA repair"/>
    <property type="evidence" value="ECO:0007669"/>
    <property type="project" value="TreeGrafter"/>
</dbReference>
<comment type="subcellular location">
    <subcellularLocation>
        <location evidence="1">Nucleus</location>
    </subcellularLocation>
</comment>
<dbReference type="GO" id="GO:0031298">
    <property type="term" value="C:replication fork protection complex"/>
    <property type="evidence" value="ECO:0007669"/>
    <property type="project" value="TreeGrafter"/>
</dbReference>
<evidence type="ECO:0000313" key="10">
    <source>
        <dbReference type="Proteomes" id="UP000045706"/>
    </source>
</evidence>